<dbReference type="Proteomes" id="UP000013981">
    <property type="component" value="Unassembled WGS sequence"/>
</dbReference>
<dbReference type="SUPFAM" id="SSF53850">
    <property type="entry name" value="Periplasmic binding protein-like II"/>
    <property type="match status" value="1"/>
</dbReference>
<dbReference type="PROSITE" id="PS51257">
    <property type="entry name" value="PROKAR_LIPOPROTEIN"/>
    <property type="match status" value="1"/>
</dbReference>
<dbReference type="GO" id="GO:1901982">
    <property type="term" value="F:maltose binding"/>
    <property type="evidence" value="ECO:0007669"/>
    <property type="project" value="TreeGrafter"/>
</dbReference>
<evidence type="ECO:0000256" key="3">
    <source>
        <dbReference type="ARBA" id="ARBA00022729"/>
    </source>
</evidence>
<keyword evidence="6" id="KW-1185">Reference proteome</keyword>
<evidence type="ECO:0000256" key="1">
    <source>
        <dbReference type="ARBA" id="ARBA00008520"/>
    </source>
</evidence>
<dbReference type="GO" id="GO:0055052">
    <property type="term" value="C:ATP-binding cassette (ABC) transporter complex, substrate-binding subunit-containing"/>
    <property type="evidence" value="ECO:0007669"/>
    <property type="project" value="TreeGrafter"/>
</dbReference>
<dbReference type="Pfam" id="PF01547">
    <property type="entry name" value="SBP_bac_1"/>
    <property type="match status" value="1"/>
</dbReference>
<feature type="signal peptide" evidence="4">
    <location>
        <begin position="1"/>
        <end position="21"/>
    </location>
</feature>
<feature type="chain" id="PRO_5038674461" description="Extracellular solute-binding protein" evidence="4">
    <location>
        <begin position="22"/>
        <end position="413"/>
    </location>
</feature>
<dbReference type="PATRIC" id="fig|1203606.4.peg.2443"/>
<organism evidence="5 6">
    <name type="scientific">Butyricicoccus pullicaecorum 1.2</name>
    <dbReference type="NCBI Taxonomy" id="1203606"/>
    <lineage>
        <taxon>Bacteria</taxon>
        <taxon>Bacillati</taxon>
        <taxon>Bacillota</taxon>
        <taxon>Clostridia</taxon>
        <taxon>Eubacteriales</taxon>
        <taxon>Butyricicoccaceae</taxon>
        <taxon>Butyricicoccus</taxon>
    </lineage>
</organism>
<dbReference type="InterPro" id="IPR006059">
    <property type="entry name" value="SBP"/>
</dbReference>
<evidence type="ECO:0008006" key="7">
    <source>
        <dbReference type="Google" id="ProtNLM"/>
    </source>
</evidence>
<dbReference type="Gene3D" id="3.40.190.10">
    <property type="entry name" value="Periplasmic binding protein-like II"/>
    <property type="match status" value="2"/>
</dbReference>
<keyword evidence="3 4" id="KW-0732">Signal</keyword>
<sequence length="413" mass="44573">MKKLFASFLALTTAVSLTACGGGDSQTAQSGDDGQGETLNLILRAGTYADVIKECLPAFEEEHNVKCEVQELSESDLYSGIALDAINADGSYDLCMVDGSWMAEFTENGVLANLSELGYSLDDDIIPATTSICYVDDDVYLAPYYGNVTVMMFNKANVEAAGYDASSIESLDDILEICQKAQADGKKGFIYRGDGQNNLVVDFLPILLSYGGWVVDENNQPTVNTEEFKNAMNYYLELIATGEAQVKDDLIASIDTGAGTMGVGWPGWYTPTADSTADYIALKGTATDSSEAYNANVYGIWTIGIPANSQNKELATELLTYLMDPAVQKSTVASGGVPCRYSSLQDPEILKTYPQYEVVCQALESGVYRPVIAEWTQFYTTLGTEMDNIINGVKTVDQGLADAQSQLEELMAG</sequence>
<dbReference type="PANTHER" id="PTHR30061:SF50">
    <property type="entry name" value="MALTOSE_MALTODEXTRIN-BINDING PERIPLASMIC PROTEIN"/>
    <property type="match status" value="1"/>
</dbReference>
<dbReference type="HOGENOM" id="CLU_031285_9_2_9"/>
<dbReference type="RefSeq" id="WP_016148591.1">
    <property type="nucleotide sequence ID" value="NZ_KB976104.1"/>
</dbReference>
<comment type="caution">
    <text evidence="5">The sequence shown here is derived from an EMBL/GenBank/DDBJ whole genome shotgun (WGS) entry which is preliminary data.</text>
</comment>
<dbReference type="GO" id="GO:0042956">
    <property type="term" value="P:maltodextrin transmembrane transport"/>
    <property type="evidence" value="ECO:0007669"/>
    <property type="project" value="TreeGrafter"/>
</dbReference>
<evidence type="ECO:0000256" key="2">
    <source>
        <dbReference type="ARBA" id="ARBA00022448"/>
    </source>
</evidence>
<comment type="similarity">
    <text evidence="1">Belongs to the bacterial solute-binding protein 1 family.</text>
</comment>
<evidence type="ECO:0000313" key="5">
    <source>
        <dbReference type="EMBL" id="EOQ35895.1"/>
    </source>
</evidence>
<dbReference type="OrthoDB" id="1861912at2"/>
<accession>R8VT22</accession>
<protein>
    <recommendedName>
        <fullName evidence="7">Extracellular solute-binding protein</fullName>
    </recommendedName>
</protein>
<evidence type="ECO:0000313" key="6">
    <source>
        <dbReference type="Proteomes" id="UP000013981"/>
    </source>
</evidence>
<gene>
    <name evidence="5" type="ORF">HMPREF1526_02475</name>
</gene>
<dbReference type="PANTHER" id="PTHR30061">
    <property type="entry name" value="MALTOSE-BINDING PERIPLASMIC PROTEIN"/>
    <property type="match status" value="1"/>
</dbReference>
<dbReference type="AlphaFoldDB" id="R8VT22"/>
<reference evidence="5 6" key="1">
    <citation type="submission" date="2013-01" db="EMBL/GenBank/DDBJ databases">
        <title>The Genome Sequence of Butyricicoccus pullicaecorum 1.2.</title>
        <authorList>
            <consortium name="The Broad Institute Genome Sequencing Platform"/>
            <person name="Earl A."/>
            <person name="Ward D."/>
            <person name="Feldgarden M."/>
            <person name="Gevers D."/>
            <person name="Van Immerseel F."/>
            <person name="Eeckhaut V."/>
            <person name="Walker B."/>
            <person name="Young S.K."/>
            <person name="Zeng Q."/>
            <person name="Gargeya S."/>
            <person name="Fitzgerald M."/>
            <person name="Haas B."/>
            <person name="Abouelleil A."/>
            <person name="Alvarado L."/>
            <person name="Arachchi H.M."/>
            <person name="Berlin A.M."/>
            <person name="Chapman S.B."/>
            <person name="Dewar J."/>
            <person name="Goldberg J."/>
            <person name="Griggs A."/>
            <person name="Gujja S."/>
            <person name="Hansen M."/>
            <person name="Howarth C."/>
            <person name="Imamovic A."/>
            <person name="Larimer J."/>
            <person name="McCowan C."/>
            <person name="Murphy C."/>
            <person name="Neiman D."/>
            <person name="Pearson M."/>
            <person name="Priest M."/>
            <person name="Roberts A."/>
            <person name="Saif S."/>
            <person name="Shea T."/>
            <person name="Sisk P."/>
            <person name="Sykes S."/>
            <person name="Wortman J."/>
            <person name="Nusbaum C."/>
            <person name="Birren B."/>
        </authorList>
    </citation>
    <scope>NUCLEOTIDE SEQUENCE [LARGE SCALE GENOMIC DNA]</scope>
    <source>
        <strain evidence="5 6">1.2</strain>
    </source>
</reference>
<name>R8VT22_9FIRM</name>
<evidence type="ECO:0000256" key="4">
    <source>
        <dbReference type="SAM" id="SignalP"/>
    </source>
</evidence>
<dbReference type="eggNOG" id="COG1653">
    <property type="taxonomic scope" value="Bacteria"/>
</dbReference>
<dbReference type="GO" id="GO:0015768">
    <property type="term" value="P:maltose transport"/>
    <property type="evidence" value="ECO:0007669"/>
    <property type="project" value="TreeGrafter"/>
</dbReference>
<proteinExistence type="inferred from homology"/>
<keyword evidence="2" id="KW-0813">Transport</keyword>
<dbReference type="EMBL" id="AQOB01000010">
    <property type="protein sequence ID" value="EOQ35895.1"/>
    <property type="molecule type" value="Genomic_DNA"/>
</dbReference>